<proteinExistence type="predicted"/>
<dbReference type="Pfam" id="PF05894">
    <property type="entry name" value="Podovirus_Gp16"/>
    <property type="match status" value="2"/>
</dbReference>
<name>A0ABY5ES73_9HYPH</name>
<dbReference type="Proteomes" id="UP001059475">
    <property type="component" value="Chromosome"/>
</dbReference>
<evidence type="ECO:0000313" key="2">
    <source>
        <dbReference type="Proteomes" id="UP001059475"/>
    </source>
</evidence>
<keyword evidence="2" id="KW-1185">Reference proteome</keyword>
<evidence type="ECO:0000313" key="1">
    <source>
        <dbReference type="EMBL" id="UTO27930.1"/>
    </source>
</evidence>
<dbReference type="RefSeq" id="WP_254769845.1">
    <property type="nucleotide sequence ID" value="NZ_CP101114.1"/>
</dbReference>
<sequence>MFYDLSKALSYNALWNFLDSNRRLGKTFSTLKFVCNAYKKRNEEFIYVRRTKAEIGRIADGLFSSLKNEGILRPFEFRCKGDCIIYNPETHLNNLERVKWSKSYKKTPVTKPKHDKICGYLIPLSLVHQYKQNAFPNVKTIIFEEYICENNRYLRDEPQKLVSLCETVFKNRNDGRVICLGSSNSRSNPYFDFFELYDHENNEFTHYSSRSILVGHTVGKEFLEKKLNTRFARSIRNINYSAPVLANTLLKDDFTFVDKMKSVHKKPFINLIIDGRELAVFFANEKLFIKKGRIDGYITYSIDNDVLYENAIKGKISKDFHLKQLAKFIREGDVYFNTPDVKRAMEPFIKKV</sequence>
<reference evidence="1" key="1">
    <citation type="submission" date="2022-07" db="EMBL/GenBank/DDBJ databases">
        <title>First report of Bartonella spp. in marsupials in Brazil, with a description of Bartonella harrusi sp. nov. and new proposal for taxonomic reclassification of species of the genus Bartonella.</title>
        <authorList>
            <person name="Amaral R.B."/>
        </authorList>
    </citation>
    <scope>NUCLEOTIDE SEQUENCE</scope>
    <source>
        <strain evidence="1">117A</strain>
    </source>
</reference>
<dbReference type="InterPro" id="IPR008784">
    <property type="entry name" value="Podovirus_Gp16"/>
</dbReference>
<gene>
    <name evidence="1" type="ORF">NMK50_06775</name>
</gene>
<organism evidence="1 2">
    <name type="scientific">Bartonella harrusi</name>
    <dbReference type="NCBI Taxonomy" id="2961895"/>
    <lineage>
        <taxon>Bacteria</taxon>
        <taxon>Pseudomonadati</taxon>
        <taxon>Pseudomonadota</taxon>
        <taxon>Alphaproteobacteria</taxon>
        <taxon>Hyphomicrobiales</taxon>
        <taxon>Bartonellaceae</taxon>
        <taxon>Bartonella</taxon>
    </lineage>
</organism>
<dbReference type="EMBL" id="CP101114">
    <property type="protein sequence ID" value="UTO27930.1"/>
    <property type="molecule type" value="Genomic_DNA"/>
</dbReference>
<protein>
    <submittedName>
        <fullName evidence="1">Phage DNA encapsidation protein</fullName>
    </submittedName>
</protein>
<accession>A0ABY5ES73</accession>